<dbReference type="InterPro" id="IPR014001">
    <property type="entry name" value="Helicase_ATP-bd"/>
</dbReference>
<evidence type="ECO:0000313" key="11">
    <source>
        <dbReference type="EMBL" id="PPQ76514.1"/>
    </source>
</evidence>
<dbReference type="EC" id="5.6.2.4" evidence="7"/>
<protein>
    <recommendedName>
        <fullName evidence="7">DNA 3'-5' helicase</fullName>
        <ecNumber evidence="7">5.6.2.4</ecNumber>
    </recommendedName>
</protein>
<feature type="compositionally biased region" description="Polar residues" evidence="8">
    <location>
        <begin position="1"/>
        <end position="11"/>
    </location>
</feature>
<dbReference type="EMBL" id="NHTK01005563">
    <property type="protein sequence ID" value="PPQ76514.1"/>
    <property type="molecule type" value="Genomic_DNA"/>
</dbReference>
<feature type="compositionally biased region" description="Low complexity" evidence="8">
    <location>
        <begin position="696"/>
        <end position="708"/>
    </location>
</feature>
<evidence type="ECO:0000256" key="5">
    <source>
        <dbReference type="ARBA" id="ARBA00023125"/>
    </source>
</evidence>
<keyword evidence="12" id="KW-1185">Reference proteome</keyword>
<feature type="domain" description="Helicase C-terminal" evidence="10">
    <location>
        <begin position="277"/>
        <end position="433"/>
    </location>
</feature>
<dbReference type="OrthoDB" id="5409596at2759"/>
<keyword evidence="4" id="KW-0067">ATP-binding</keyword>
<dbReference type="SMART" id="SM00487">
    <property type="entry name" value="DEXDc"/>
    <property type="match status" value="1"/>
</dbReference>
<feature type="region of interest" description="Disordered" evidence="8">
    <location>
        <begin position="1"/>
        <end position="34"/>
    </location>
</feature>
<comment type="caution">
    <text evidence="11">The sequence shown here is derived from an EMBL/GenBank/DDBJ whole genome shotgun (WGS) entry which is preliminary data.</text>
</comment>
<keyword evidence="2" id="KW-0547">Nucleotide-binding</keyword>
<organism evidence="11 12">
    <name type="scientific">Panaeolus cyanescens</name>
    <dbReference type="NCBI Taxonomy" id="181874"/>
    <lineage>
        <taxon>Eukaryota</taxon>
        <taxon>Fungi</taxon>
        <taxon>Dikarya</taxon>
        <taxon>Basidiomycota</taxon>
        <taxon>Agaricomycotina</taxon>
        <taxon>Agaricomycetes</taxon>
        <taxon>Agaricomycetidae</taxon>
        <taxon>Agaricales</taxon>
        <taxon>Agaricineae</taxon>
        <taxon>Galeropsidaceae</taxon>
        <taxon>Panaeolus</taxon>
    </lineage>
</organism>
<feature type="compositionally biased region" description="Polar residues" evidence="8">
    <location>
        <begin position="551"/>
        <end position="571"/>
    </location>
</feature>
<dbReference type="Proteomes" id="UP000284842">
    <property type="component" value="Unassembled WGS sequence"/>
</dbReference>
<dbReference type="SMART" id="SM00490">
    <property type="entry name" value="HELICc"/>
    <property type="match status" value="1"/>
</dbReference>
<evidence type="ECO:0000313" key="12">
    <source>
        <dbReference type="Proteomes" id="UP000284842"/>
    </source>
</evidence>
<dbReference type="GO" id="GO:0005634">
    <property type="term" value="C:nucleus"/>
    <property type="evidence" value="ECO:0007669"/>
    <property type="project" value="TreeGrafter"/>
</dbReference>
<dbReference type="GO" id="GO:0003677">
    <property type="term" value="F:DNA binding"/>
    <property type="evidence" value="ECO:0007669"/>
    <property type="project" value="UniProtKB-KW"/>
</dbReference>
<gene>
    <name evidence="11" type="ORF">CVT24_010875</name>
</gene>
<dbReference type="GO" id="GO:0005737">
    <property type="term" value="C:cytoplasm"/>
    <property type="evidence" value="ECO:0007669"/>
    <property type="project" value="TreeGrafter"/>
</dbReference>
<feature type="region of interest" description="Disordered" evidence="8">
    <location>
        <begin position="547"/>
        <end position="571"/>
    </location>
</feature>
<dbReference type="PROSITE" id="PS51194">
    <property type="entry name" value="HELICASE_CTER"/>
    <property type="match status" value="1"/>
</dbReference>
<evidence type="ECO:0000256" key="6">
    <source>
        <dbReference type="ARBA" id="ARBA00034617"/>
    </source>
</evidence>
<feature type="domain" description="Helicase ATP-binding" evidence="9">
    <location>
        <begin position="78"/>
        <end position="251"/>
    </location>
</feature>
<dbReference type="Pfam" id="PF00271">
    <property type="entry name" value="Helicase_C"/>
    <property type="match status" value="1"/>
</dbReference>
<dbReference type="Pfam" id="PF00270">
    <property type="entry name" value="DEAD"/>
    <property type="match status" value="1"/>
</dbReference>
<evidence type="ECO:0000259" key="9">
    <source>
        <dbReference type="PROSITE" id="PS51192"/>
    </source>
</evidence>
<comment type="catalytic activity">
    <reaction evidence="6">
        <text>Couples ATP hydrolysis with the unwinding of duplex DNA by translocating in the 3'-5' direction.</text>
        <dbReference type="EC" id="5.6.2.4"/>
    </reaction>
</comment>
<evidence type="ECO:0000256" key="2">
    <source>
        <dbReference type="ARBA" id="ARBA00022741"/>
    </source>
</evidence>
<dbReference type="InterPro" id="IPR027417">
    <property type="entry name" value="P-loop_NTPase"/>
</dbReference>
<sequence>MDRNTPDSTVPLQAHNPRVPSSHPDPQTPRKRKPAINHRLPGIKTDLPPFLSIQLIQKRLKSKLSLSYTPSDWQAHLIRRVLQGYDSILCAGTGYGKSLVFEGIAALAGKKKLVIIISPLKALEYDQAEQAKKKGLHAVVINEDTSRSKSLWAEARTRASLVYMSPEMALSSSFAKLWKDHGFRERLAAVVVDEAHCIDEWGSGDFRPQYRQLDILRHYTGQDIPFLACTATCSTTTFDTIWDTLAFGCRPFWGLDVGVDRPNLFFLIRELINTREPILDILGILPSTITNETTPDDIPKSLLYFSSENDCRKAVAFLRKCLPAHIRDAVQAFSSTLSTTAKSLCWKGFLSGDIRILCATDAAGMGCNVTDVKYVVSFDIPSSVGVVSQRWGRAGRDGTPGVVTNPAVARLQGKKAVVEPKQNTLRRAKLDSTLEGFFNLSDNNPHGCVHNFFTSHFRPKTQLNTYTSLDGDSRVSPGSRSSQSPFELTWTVISDTAKSSPKSRCCYICNDDIAAQLSAGSMDDPRLSAYAGDFLFPITTPVPVIRPPSSASDATISTNGSTSSSHYRPTVSDNDQKVLRDMLVQWRDEQHRMHGSSPLLAPACFFPPRQLDALVLSAKDIAKLPELNIGLLDKFAVLTAFDDSQRESLLTIIRKWKDSLSCSSNAVARTPQSQRRSEKRQRRRPASPIEPLRLCPSTSSPASSSVAANLHPLQTPIAHPLPPSPHPYAHPALVSNPSSMSHIAITPH</sequence>
<dbReference type="InParanoid" id="A0A409WDC3"/>
<evidence type="ECO:0000256" key="7">
    <source>
        <dbReference type="ARBA" id="ARBA00034808"/>
    </source>
</evidence>
<name>A0A409WDC3_9AGAR</name>
<proteinExistence type="inferred from homology"/>
<dbReference type="STRING" id="181874.A0A409WDC3"/>
<evidence type="ECO:0000256" key="3">
    <source>
        <dbReference type="ARBA" id="ARBA00022801"/>
    </source>
</evidence>
<dbReference type="GO" id="GO:0043138">
    <property type="term" value="F:3'-5' DNA helicase activity"/>
    <property type="evidence" value="ECO:0007669"/>
    <property type="project" value="UniProtKB-EC"/>
</dbReference>
<dbReference type="AlphaFoldDB" id="A0A409WDC3"/>
<dbReference type="InterPro" id="IPR011545">
    <property type="entry name" value="DEAD/DEAH_box_helicase_dom"/>
</dbReference>
<feature type="compositionally biased region" description="Pro residues" evidence="8">
    <location>
        <begin position="719"/>
        <end position="728"/>
    </location>
</feature>
<dbReference type="PANTHER" id="PTHR13710:SF120">
    <property type="entry name" value="BIFUNCTIONAL 3'-5' EXONUCLEASE_ATP-DEPENDENT HELICASE WRN"/>
    <property type="match status" value="1"/>
</dbReference>
<dbReference type="InterPro" id="IPR001650">
    <property type="entry name" value="Helicase_C-like"/>
</dbReference>
<evidence type="ECO:0000256" key="8">
    <source>
        <dbReference type="SAM" id="MobiDB-lite"/>
    </source>
</evidence>
<dbReference type="PROSITE" id="PS51192">
    <property type="entry name" value="HELICASE_ATP_BIND_1"/>
    <property type="match status" value="1"/>
</dbReference>
<dbReference type="Gene3D" id="3.40.50.300">
    <property type="entry name" value="P-loop containing nucleotide triphosphate hydrolases"/>
    <property type="match status" value="2"/>
</dbReference>
<keyword evidence="3" id="KW-0378">Hydrolase</keyword>
<dbReference type="PROSITE" id="PS00690">
    <property type="entry name" value="DEAH_ATP_HELICASE"/>
    <property type="match status" value="1"/>
</dbReference>
<evidence type="ECO:0000256" key="1">
    <source>
        <dbReference type="ARBA" id="ARBA00005446"/>
    </source>
</evidence>
<dbReference type="GO" id="GO:0016787">
    <property type="term" value="F:hydrolase activity"/>
    <property type="evidence" value="ECO:0007669"/>
    <property type="project" value="UniProtKB-KW"/>
</dbReference>
<dbReference type="GO" id="GO:0009378">
    <property type="term" value="F:four-way junction helicase activity"/>
    <property type="evidence" value="ECO:0007669"/>
    <property type="project" value="TreeGrafter"/>
</dbReference>
<keyword evidence="5" id="KW-0238">DNA-binding</keyword>
<feature type="region of interest" description="Disordered" evidence="8">
    <location>
        <begin position="664"/>
        <end position="735"/>
    </location>
</feature>
<dbReference type="InterPro" id="IPR002464">
    <property type="entry name" value="DNA/RNA_helicase_DEAH_CS"/>
</dbReference>
<comment type="similarity">
    <text evidence="1">Belongs to the helicase family. RecQ subfamily.</text>
</comment>
<dbReference type="GO" id="GO:0005524">
    <property type="term" value="F:ATP binding"/>
    <property type="evidence" value="ECO:0007669"/>
    <property type="project" value="UniProtKB-KW"/>
</dbReference>
<dbReference type="PANTHER" id="PTHR13710">
    <property type="entry name" value="DNA HELICASE RECQ FAMILY MEMBER"/>
    <property type="match status" value="1"/>
</dbReference>
<reference evidence="11 12" key="1">
    <citation type="journal article" date="2018" name="Evol. Lett.">
        <title>Horizontal gene cluster transfer increased hallucinogenic mushroom diversity.</title>
        <authorList>
            <person name="Reynolds H.T."/>
            <person name="Vijayakumar V."/>
            <person name="Gluck-Thaler E."/>
            <person name="Korotkin H.B."/>
            <person name="Matheny P.B."/>
            <person name="Slot J.C."/>
        </authorList>
    </citation>
    <scope>NUCLEOTIDE SEQUENCE [LARGE SCALE GENOMIC DNA]</scope>
    <source>
        <strain evidence="11 12">2629</strain>
    </source>
</reference>
<evidence type="ECO:0000259" key="10">
    <source>
        <dbReference type="PROSITE" id="PS51194"/>
    </source>
</evidence>
<dbReference type="GO" id="GO:0005694">
    <property type="term" value="C:chromosome"/>
    <property type="evidence" value="ECO:0007669"/>
    <property type="project" value="TreeGrafter"/>
</dbReference>
<dbReference type="SUPFAM" id="SSF52540">
    <property type="entry name" value="P-loop containing nucleoside triphosphate hydrolases"/>
    <property type="match status" value="1"/>
</dbReference>
<accession>A0A409WDC3</accession>
<evidence type="ECO:0000256" key="4">
    <source>
        <dbReference type="ARBA" id="ARBA00022840"/>
    </source>
</evidence>
<dbReference type="GO" id="GO:0000724">
    <property type="term" value="P:double-strand break repair via homologous recombination"/>
    <property type="evidence" value="ECO:0007669"/>
    <property type="project" value="TreeGrafter"/>
</dbReference>